<name>A0A8S4FNU5_PLUXY</name>
<comment type="caution">
    <text evidence="2">The sequence shown here is derived from an EMBL/GenBank/DDBJ whole genome shotgun (WGS) entry which is preliminary data.</text>
</comment>
<reference evidence="2" key="1">
    <citation type="submission" date="2020-11" db="EMBL/GenBank/DDBJ databases">
        <authorList>
            <person name="Whiteford S."/>
        </authorList>
    </citation>
    <scope>NUCLEOTIDE SEQUENCE</scope>
</reference>
<protein>
    <submittedName>
        <fullName evidence="2">(diamondback moth) hypothetical protein</fullName>
    </submittedName>
</protein>
<evidence type="ECO:0000256" key="1">
    <source>
        <dbReference type="SAM" id="MobiDB-lite"/>
    </source>
</evidence>
<proteinExistence type="predicted"/>
<dbReference type="EMBL" id="CAJHNJ030000037">
    <property type="protein sequence ID" value="CAG9129137.1"/>
    <property type="molecule type" value="Genomic_DNA"/>
</dbReference>
<feature type="compositionally biased region" description="Polar residues" evidence="1">
    <location>
        <begin position="1"/>
        <end position="11"/>
    </location>
</feature>
<sequence length="89" mass="8676">SKTYDFRSVSQGGDGGSRRQDVAGAGQTSQTDLGGEGDHVAQDEDGDVVLEPVVVGVDPDGAELVDAAAAGGGRAAGTHAPLADLVSAA</sequence>
<feature type="non-terminal residue" evidence="2">
    <location>
        <position position="89"/>
    </location>
</feature>
<dbReference type="AlphaFoldDB" id="A0A8S4FNU5"/>
<feature type="region of interest" description="Disordered" evidence="1">
    <location>
        <begin position="1"/>
        <end position="47"/>
    </location>
</feature>
<evidence type="ECO:0000313" key="2">
    <source>
        <dbReference type="EMBL" id="CAG9129137.1"/>
    </source>
</evidence>
<feature type="non-terminal residue" evidence="2">
    <location>
        <position position="1"/>
    </location>
</feature>
<accession>A0A8S4FNU5</accession>
<organism evidence="2 3">
    <name type="scientific">Plutella xylostella</name>
    <name type="common">Diamondback moth</name>
    <name type="synonym">Plutella maculipennis</name>
    <dbReference type="NCBI Taxonomy" id="51655"/>
    <lineage>
        <taxon>Eukaryota</taxon>
        <taxon>Metazoa</taxon>
        <taxon>Ecdysozoa</taxon>
        <taxon>Arthropoda</taxon>
        <taxon>Hexapoda</taxon>
        <taxon>Insecta</taxon>
        <taxon>Pterygota</taxon>
        <taxon>Neoptera</taxon>
        <taxon>Endopterygota</taxon>
        <taxon>Lepidoptera</taxon>
        <taxon>Glossata</taxon>
        <taxon>Ditrysia</taxon>
        <taxon>Yponomeutoidea</taxon>
        <taxon>Plutellidae</taxon>
        <taxon>Plutella</taxon>
    </lineage>
</organism>
<keyword evidence="3" id="KW-1185">Reference proteome</keyword>
<evidence type="ECO:0000313" key="3">
    <source>
        <dbReference type="Proteomes" id="UP000653454"/>
    </source>
</evidence>
<dbReference type="Proteomes" id="UP000653454">
    <property type="component" value="Unassembled WGS sequence"/>
</dbReference>
<gene>
    <name evidence="2" type="ORF">PLXY2_LOCUS9464</name>
</gene>